<protein>
    <submittedName>
        <fullName evidence="2">Uncharacterized protein</fullName>
    </submittedName>
</protein>
<dbReference type="OrthoDB" id="5864341at2759"/>
<dbReference type="EMBL" id="AZBU02000006">
    <property type="protein sequence ID" value="TKR72647.1"/>
    <property type="molecule type" value="Genomic_DNA"/>
</dbReference>
<gene>
    <name evidence="2" type="ORF">L596_020062</name>
</gene>
<name>A0A4U5MSE3_STECR</name>
<evidence type="ECO:0000313" key="2">
    <source>
        <dbReference type="EMBL" id="TKR72647.1"/>
    </source>
</evidence>
<sequence length="178" mass="19968">MRFLYLTLLFLTVAWNGGGAQLADTICNRGTKFECPCASCLDASPFRSDNPTSLLEWISVAFAHCSQLRGTLVEEKIRAKIAGWVNEECGSVLNCRKEGMDRAVQACNVVVGDFSCEPKRNNRILLGLVKNCSENFDNDIGISQAVEISLFLPNPEIRRSYYSVANRWRSRHSLSWKV</sequence>
<keyword evidence="3" id="KW-1185">Reference proteome</keyword>
<reference evidence="2 3" key="1">
    <citation type="journal article" date="2015" name="Genome Biol.">
        <title>Comparative genomics of Steinernema reveals deeply conserved gene regulatory networks.</title>
        <authorList>
            <person name="Dillman A.R."/>
            <person name="Macchietto M."/>
            <person name="Porter C.F."/>
            <person name="Rogers A."/>
            <person name="Williams B."/>
            <person name="Antoshechkin I."/>
            <person name="Lee M.M."/>
            <person name="Goodwin Z."/>
            <person name="Lu X."/>
            <person name="Lewis E.E."/>
            <person name="Goodrich-Blair H."/>
            <person name="Stock S.P."/>
            <person name="Adams B.J."/>
            <person name="Sternberg P.W."/>
            <person name="Mortazavi A."/>
        </authorList>
    </citation>
    <scope>NUCLEOTIDE SEQUENCE [LARGE SCALE GENOMIC DNA]</scope>
    <source>
        <strain evidence="2 3">ALL</strain>
    </source>
</reference>
<dbReference type="Proteomes" id="UP000298663">
    <property type="component" value="Unassembled WGS sequence"/>
</dbReference>
<evidence type="ECO:0000256" key="1">
    <source>
        <dbReference type="SAM" id="SignalP"/>
    </source>
</evidence>
<feature type="signal peptide" evidence="1">
    <location>
        <begin position="1"/>
        <end position="20"/>
    </location>
</feature>
<dbReference type="AlphaFoldDB" id="A0A4U5MSE3"/>
<reference evidence="2 3" key="2">
    <citation type="journal article" date="2019" name="G3 (Bethesda)">
        <title>Hybrid Assembly of the Genome of the Entomopathogenic Nematode Steinernema carpocapsae Identifies the X-Chromosome.</title>
        <authorList>
            <person name="Serra L."/>
            <person name="Macchietto M."/>
            <person name="Macias-Munoz A."/>
            <person name="McGill C.J."/>
            <person name="Rodriguez I.M."/>
            <person name="Rodriguez B."/>
            <person name="Murad R."/>
            <person name="Mortazavi A."/>
        </authorList>
    </citation>
    <scope>NUCLEOTIDE SEQUENCE [LARGE SCALE GENOMIC DNA]</scope>
    <source>
        <strain evidence="2 3">ALL</strain>
    </source>
</reference>
<accession>A0A4U5MSE3</accession>
<feature type="chain" id="PRO_5020507574" evidence="1">
    <location>
        <begin position="21"/>
        <end position="178"/>
    </location>
</feature>
<keyword evidence="1" id="KW-0732">Signal</keyword>
<proteinExistence type="predicted"/>
<organism evidence="2 3">
    <name type="scientific">Steinernema carpocapsae</name>
    <name type="common">Entomopathogenic nematode</name>
    <dbReference type="NCBI Taxonomy" id="34508"/>
    <lineage>
        <taxon>Eukaryota</taxon>
        <taxon>Metazoa</taxon>
        <taxon>Ecdysozoa</taxon>
        <taxon>Nematoda</taxon>
        <taxon>Chromadorea</taxon>
        <taxon>Rhabditida</taxon>
        <taxon>Tylenchina</taxon>
        <taxon>Panagrolaimomorpha</taxon>
        <taxon>Strongyloidoidea</taxon>
        <taxon>Steinernematidae</taxon>
        <taxon>Steinernema</taxon>
    </lineage>
</organism>
<evidence type="ECO:0000313" key="3">
    <source>
        <dbReference type="Proteomes" id="UP000298663"/>
    </source>
</evidence>
<comment type="caution">
    <text evidence="2">The sequence shown here is derived from an EMBL/GenBank/DDBJ whole genome shotgun (WGS) entry which is preliminary data.</text>
</comment>